<evidence type="ECO:0000256" key="1">
    <source>
        <dbReference type="ARBA" id="ARBA00006738"/>
    </source>
</evidence>
<dbReference type="EMBL" id="CP024091">
    <property type="protein sequence ID" value="ATP58606.1"/>
    <property type="molecule type" value="Genomic_DNA"/>
</dbReference>
<sequence length="120" mass="13960">MASHNDLGKRGEDIAKEYLENLGYHILKMNWRYGRAEVDVIANQDGTIIFVEVKTRSSTDYGEPEDFVSSKKEKQVEYASSAYIEMNNHEGEIRFDIIAIVFENKHLYKINHIEDAFWPS</sequence>
<dbReference type="SUPFAM" id="SSF52980">
    <property type="entry name" value="Restriction endonuclease-like"/>
    <property type="match status" value="1"/>
</dbReference>
<evidence type="ECO:0000313" key="4">
    <source>
        <dbReference type="Proteomes" id="UP000223749"/>
    </source>
</evidence>
<gene>
    <name evidence="3" type="ORF">CPT03_20125</name>
</gene>
<dbReference type="InterPro" id="IPR003509">
    <property type="entry name" value="UPF0102_YraN-like"/>
</dbReference>
<dbReference type="NCBIfam" id="NF009150">
    <property type="entry name" value="PRK12497.1-3"/>
    <property type="match status" value="1"/>
</dbReference>
<dbReference type="InterPro" id="IPR011335">
    <property type="entry name" value="Restrct_endonuc-II-like"/>
</dbReference>
<dbReference type="Pfam" id="PF02021">
    <property type="entry name" value="UPF0102"/>
    <property type="match status" value="1"/>
</dbReference>
<proteinExistence type="inferred from homology"/>
<dbReference type="GO" id="GO:0004519">
    <property type="term" value="F:endonuclease activity"/>
    <property type="evidence" value="ECO:0007669"/>
    <property type="project" value="UniProtKB-KW"/>
</dbReference>
<dbReference type="RefSeq" id="WP_099440501.1">
    <property type="nucleotide sequence ID" value="NZ_CP024091.1"/>
</dbReference>
<reference evidence="3 4" key="1">
    <citation type="submission" date="2017-10" db="EMBL/GenBank/DDBJ databases">
        <title>Whole genome of Pedobacter ginsengisoli T01R-27 isolated from tomato rhizosphere.</title>
        <authorList>
            <person name="Weon H.-Y."/>
            <person name="Lee S.A."/>
            <person name="Sang M.K."/>
            <person name="Song J."/>
        </authorList>
    </citation>
    <scope>NUCLEOTIDE SEQUENCE [LARGE SCALE GENOMIC DNA]</scope>
    <source>
        <strain evidence="3 4">T01R-27</strain>
    </source>
</reference>
<dbReference type="PANTHER" id="PTHR34039:SF1">
    <property type="entry name" value="UPF0102 PROTEIN YRAN"/>
    <property type="match status" value="1"/>
</dbReference>
<comment type="similarity">
    <text evidence="1 2">Belongs to the UPF0102 family.</text>
</comment>
<dbReference type="NCBIfam" id="NF009154">
    <property type="entry name" value="PRK12497.3-3"/>
    <property type="match status" value="1"/>
</dbReference>
<dbReference type="CDD" id="cd20736">
    <property type="entry name" value="PoNe_Nuclease"/>
    <property type="match status" value="1"/>
</dbReference>
<dbReference type="Proteomes" id="UP000223749">
    <property type="component" value="Chromosome"/>
</dbReference>
<dbReference type="AlphaFoldDB" id="A0A2D1UAG9"/>
<dbReference type="HAMAP" id="MF_00048">
    <property type="entry name" value="UPF0102"/>
    <property type="match status" value="1"/>
</dbReference>
<organism evidence="3 4">
    <name type="scientific">Pedobacter ginsengisoli</name>
    <dbReference type="NCBI Taxonomy" id="363852"/>
    <lineage>
        <taxon>Bacteria</taxon>
        <taxon>Pseudomonadati</taxon>
        <taxon>Bacteroidota</taxon>
        <taxon>Sphingobacteriia</taxon>
        <taxon>Sphingobacteriales</taxon>
        <taxon>Sphingobacteriaceae</taxon>
        <taxon>Pedobacter</taxon>
    </lineage>
</organism>
<dbReference type="InterPro" id="IPR011856">
    <property type="entry name" value="tRNA_endonuc-like_dom_sf"/>
</dbReference>
<keyword evidence="3" id="KW-0378">Hydrolase</keyword>
<keyword evidence="3" id="KW-0540">Nuclease</keyword>
<keyword evidence="3" id="KW-0255">Endonuclease</keyword>
<evidence type="ECO:0000313" key="3">
    <source>
        <dbReference type="EMBL" id="ATP58606.1"/>
    </source>
</evidence>
<keyword evidence="4" id="KW-1185">Reference proteome</keyword>
<dbReference type="Gene3D" id="3.40.1350.10">
    <property type="match status" value="1"/>
</dbReference>
<dbReference type="KEGG" id="pgs:CPT03_20125"/>
<dbReference type="OrthoDB" id="9802516at2"/>
<dbReference type="GO" id="GO:0003676">
    <property type="term" value="F:nucleic acid binding"/>
    <property type="evidence" value="ECO:0007669"/>
    <property type="project" value="InterPro"/>
</dbReference>
<protein>
    <recommendedName>
        <fullName evidence="2">UPF0102 protein CPT03_20125</fullName>
    </recommendedName>
</protein>
<evidence type="ECO:0000256" key="2">
    <source>
        <dbReference type="HAMAP-Rule" id="MF_00048"/>
    </source>
</evidence>
<dbReference type="PANTHER" id="PTHR34039">
    <property type="entry name" value="UPF0102 PROTEIN YRAN"/>
    <property type="match status" value="1"/>
</dbReference>
<accession>A0A2D1UAG9</accession>
<name>A0A2D1UAG9_9SPHI</name>